<evidence type="ECO:0000256" key="3">
    <source>
        <dbReference type="RuleBase" id="RU000363"/>
    </source>
</evidence>
<keyword evidence="5" id="KW-1185">Reference proteome</keyword>
<gene>
    <name evidence="4" type="ORF">GSF22_13670</name>
</gene>
<dbReference type="CDD" id="cd05233">
    <property type="entry name" value="SDR_c"/>
    <property type="match status" value="1"/>
</dbReference>
<dbReference type="RefSeq" id="WP_208813946.1">
    <property type="nucleotide sequence ID" value="NZ_WVUH01000099.1"/>
</dbReference>
<accession>A0ABS3VR69</accession>
<dbReference type="InterPro" id="IPR002347">
    <property type="entry name" value="SDR_fam"/>
</dbReference>
<comment type="caution">
    <text evidence="4">The sequence shown here is derived from an EMBL/GenBank/DDBJ whole genome shotgun (WGS) entry which is preliminary data.</text>
</comment>
<dbReference type="EMBL" id="WVUH01000099">
    <property type="protein sequence ID" value="MBO4207046.1"/>
    <property type="molecule type" value="Genomic_DNA"/>
</dbReference>
<dbReference type="PANTHER" id="PTHR44196">
    <property type="entry name" value="DEHYDROGENASE/REDUCTASE SDR FAMILY MEMBER 7B"/>
    <property type="match status" value="1"/>
</dbReference>
<evidence type="ECO:0000256" key="2">
    <source>
        <dbReference type="ARBA" id="ARBA00023002"/>
    </source>
</evidence>
<dbReference type="SUPFAM" id="SSF51735">
    <property type="entry name" value="NAD(P)-binding Rossmann-fold domains"/>
    <property type="match status" value="1"/>
</dbReference>
<name>A0ABS3VR69_MICEH</name>
<evidence type="ECO:0000313" key="5">
    <source>
        <dbReference type="Proteomes" id="UP000823521"/>
    </source>
</evidence>
<comment type="similarity">
    <text evidence="1 3">Belongs to the short-chain dehydrogenases/reductases (SDR) family.</text>
</comment>
<dbReference type="PRINTS" id="PR00081">
    <property type="entry name" value="GDHRDH"/>
</dbReference>
<proteinExistence type="inferred from homology"/>
<dbReference type="Gene3D" id="3.40.50.720">
    <property type="entry name" value="NAD(P)-binding Rossmann-like Domain"/>
    <property type="match status" value="1"/>
</dbReference>
<dbReference type="PANTHER" id="PTHR44196:SF2">
    <property type="entry name" value="SHORT-CHAIN DEHYDROGENASE-RELATED"/>
    <property type="match status" value="1"/>
</dbReference>
<protein>
    <submittedName>
        <fullName evidence="4">SDR family NAD(P)-dependent oxidoreductase</fullName>
    </submittedName>
</protein>
<sequence length="279" mass="29602">MPASPDQGPSPVAGPPATGRTALVTGATAGIGAAFARRLAAEGHDLVLVARDAVRLTGFAEELSGRHGISVATLPADLSTDDGCAAVEQRLGADPPVDLLVNNAGISLNQPFLRSSVADETRLLRLNVHAVLRLTLAALPGMTARRHGAVINVSSVAGFGPVMPGSTYSASKAWVTNFSESVGQSVRPYGVRVMALCPGYTRTEFHQRAGINMSKMPRWIWLAADDVVAESLRDLRKGRLVSVPDWKYKLAVAALRVAPQRLVHAVTRDARGRIDRDGY</sequence>
<dbReference type="Proteomes" id="UP000823521">
    <property type="component" value="Unassembled WGS sequence"/>
</dbReference>
<dbReference type="InterPro" id="IPR036291">
    <property type="entry name" value="NAD(P)-bd_dom_sf"/>
</dbReference>
<keyword evidence="2" id="KW-0560">Oxidoreductase</keyword>
<dbReference type="PRINTS" id="PR00080">
    <property type="entry name" value="SDRFAMILY"/>
</dbReference>
<evidence type="ECO:0000313" key="4">
    <source>
        <dbReference type="EMBL" id="MBO4207046.1"/>
    </source>
</evidence>
<evidence type="ECO:0000256" key="1">
    <source>
        <dbReference type="ARBA" id="ARBA00006484"/>
    </source>
</evidence>
<organism evidence="4 5">
    <name type="scientific">Micromonospora echinofusca</name>
    <dbReference type="NCBI Taxonomy" id="47858"/>
    <lineage>
        <taxon>Bacteria</taxon>
        <taxon>Bacillati</taxon>
        <taxon>Actinomycetota</taxon>
        <taxon>Actinomycetes</taxon>
        <taxon>Micromonosporales</taxon>
        <taxon>Micromonosporaceae</taxon>
        <taxon>Micromonospora</taxon>
    </lineage>
</organism>
<dbReference type="PIRSF" id="PIRSF000126">
    <property type="entry name" value="11-beta-HSD1"/>
    <property type="match status" value="1"/>
</dbReference>
<reference evidence="4 5" key="1">
    <citation type="submission" date="2019-12" db="EMBL/GenBank/DDBJ databases">
        <title>Whole genome sequencing of endophytic Actinobacterium Micromonospora sp. MPMI6T.</title>
        <authorList>
            <person name="Evv R."/>
            <person name="Podile A.R."/>
        </authorList>
    </citation>
    <scope>NUCLEOTIDE SEQUENCE [LARGE SCALE GENOMIC DNA]</scope>
    <source>
        <strain evidence="4 5">MPMI6</strain>
    </source>
</reference>
<dbReference type="Pfam" id="PF00106">
    <property type="entry name" value="adh_short"/>
    <property type="match status" value="1"/>
</dbReference>